<dbReference type="EnsemblMetazoa" id="XM_021055425.2">
    <property type="protein sequence ID" value="XP_020911084.2"/>
    <property type="gene ID" value="LOC110248867"/>
</dbReference>
<reference evidence="11" key="1">
    <citation type="submission" date="2022-11" db="UniProtKB">
        <authorList>
            <consortium name="EnsemblMetazoa"/>
        </authorList>
    </citation>
    <scope>IDENTIFICATION</scope>
</reference>
<dbReference type="GO" id="GO:0015276">
    <property type="term" value="F:ligand-gated monoatomic ion channel activity"/>
    <property type="evidence" value="ECO:0007669"/>
    <property type="project" value="InterPro"/>
</dbReference>
<dbReference type="Pfam" id="PF07885">
    <property type="entry name" value="Ion_trans_2"/>
    <property type="match status" value="1"/>
</dbReference>
<dbReference type="SUPFAM" id="SSF53850">
    <property type="entry name" value="Periplasmic binding protein-like II"/>
    <property type="match status" value="1"/>
</dbReference>
<protein>
    <recommendedName>
        <fullName evidence="10">Potassium channel domain-containing protein</fullName>
    </recommendedName>
</protein>
<keyword evidence="6 8" id="KW-0472">Membrane</keyword>
<comment type="subcellular location">
    <subcellularLocation>
        <location evidence="1">Membrane</location>
        <topology evidence="1">Multi-pass membrane protein</topology>
    </subcellularLocation>
</comment>
<feature type="domain" description="Potassium channel" evidence="10">
    <location>
        <begin position="227"/>
        <end position="283"/>
    </location>
</feature>
<keyword evidence="5" id="KW-0406">Ion transport</keyword>
<organism evidence="11 12">
    <name type="scientific">Exaiptasia diaphana</name>
    <name type="common">Tropical sea anemone</name>
    <name type="synonym">Aiptasia pulchella</name>
    <dbReference type="NCBI Taxonomy" id="2652724"/>
    <lineage>
        <taxon>Eukaryota</taxon>
        <taxon>Metazoa</taxon>
        <taxon>Cnidaria</taxon>
        <taxon>Anthozoa</taxon>
        <taxon>Hexacorallia</taxon>
        <taxon>Actiniaria</taxon>
        <taxon>Aiptasiidae</taxon>
        <taxon>Exaiptasia</taxon>
    </lineage>
</organism>
<evidence type="ECO:0000256" key="1">
    <source>
        <dbReference type="ARBA" id="ARBA00004141"/>
    </source>
</evidence>
<dbReference type="GO" id="GO:0008076">
    <property type="term" value="C:voltage-gated potassium channel complex"/>
    <property type="evidence" value="ECO:0007669"/>
    <property type="project" value="InterPro"/>
</dbReference>
<feature type="transmembrane region" description="Helical" evidence="8">
    <location>
        <begin position="258"/>
        <end position="282"/>
    </location>
</feature>
<evidence type="ECO:0000313" key="12">
    <source>
        <dbReference type="Proteomes" id="UP000887567"/>
    </source>
</evidence>
<evidence type="ECO:0000256" key="2">
    <source>
        <dbReference type="ARBA" id="ARBA00022448"/>
    </source>
</evidence>
<dbReference type="Proteomes" id="UP000887567">
    <property type="component" value="Unplaced"/>
</dbReference>
<dbReference type="PROSITE" id="PS00018">
    <property type="entry name" value="EF_HAND_1"/>
    <property type="match status" value="1"/>
</dbReference>
<evidence type="ECO:0000256" key="9">
    <source>
        <dbReference type="SAM" id="SignalP"/>
    </source>
</evidence>
<dbReference type="PANTHER" id="PTHR11537:SF252">
    <property type="entry name" value="POTASSIUM VOLTAGE-GATED CHANNEL PROTEIN SHAW"/>
    <property type="match status" value="1"/>
</dbReference>
<dbReference type="AlphaFoldDB" id="A0A913XWR0"/>
<feature type="transmembrane region" description="Helical" evidence="8">
    <location>
        <begin position="192"/>
        <end position="213"/>
    </location>
</feature>
<sequence length="478" mass="53654">MKKLFLLIAFGLASLTPKSEGLAPCNFITVDLRKDDGNCSQIIHKPSPYRLRGIVTVCPRTLDVFWLNRPPFVFTDDALAGNKTHPIGVFVDAVRSSLSVCCRREGSSPPNIIFDRLPTKSLDALHSKVLSYKNSESYMILPVVTDVKDNQKYLDVVDVVSVLQSPGEILLLRRESVERNEQFKVWQSIESVWLAISLSILLSAIAGVCVWALDTLRNPDDFPNSFGKGASEGFWWAFVTMTTVGYGDRTPKSMFGRLFGIIWIVFGISLCSIMTATITTALTSMNVKKDVAIMDKKIAVLAGSNSISEAVKNFAIPKVYEDLKAMDDALAKEEVDGIMVEMSLGVYNLHSPSFAHLQIQDVYKSLHSYGFAFWKFTNGHLQSPFSRNVNNCLKNIFRYREKDVAQLVDDYLDRSENNKLQYKEMVSFFSLKSPLFKKIFIILSALTAMIVVCGFAEQFYRQQCKASSKGQRAVEIKE</sequence>
<keyword evidence="9" id="KW-0732">Signal</keyword>
<dbReference type="GeneID" id="110248867"/>
<feature type="signal peptide" evidence="9">
    <location>
        <begin position="1"/>
        <end position="21"/>
    </location>
</feature>
<dbReference type="InterPro" id="IPR018247">
    <property type="entry name" value="EF_Hand_1_Ca_BS"/>
</dbReference>
<dbReference type="OMA" id="HICEGAN"/>
<dbReference type="OrthoDB" id="5953876at2759"/>
<accession>A0A913XWR0</accession>
<dbReference type="GO" id="GO:0001508">
    <property type="term" value="P:action potential"/>
    <property type="evidence" value="ECO:0007669"/>
    <property type="project" value="TreeGrafter"/>
</dbReference>
<dbReference type="Gene3D" id="1.10.287.70">
    <property type="match status" value="1"/>
</dbReference>
<keyword evidence="7" id="KW-0407">Ion channel</keyword>
<dbReference type="InterPro" id="IPR013099">
    <property type="entry name" value="K_chnl_dom"/>
</dbReference>
<dbReference type="KEGG" id="epa:110248867"/>
<dbReference type="PRINTS" id="PR00169">
    <property type="entry name" value="KCHANNEL"/>
</dbReference>
<dbReference type="RefSeq" id="XP_020911084.2">
    <property type="nucleotide sequence ID" value="XM_021055425.2"/>
</dbReference>
<feature type="transmembrane region" description="Helical" evidence="8">
    <location>
        <begin position="439"/>
        <end position="460"/>
    </location>
</feature>
<keyword evidence="4 8" id="KW-1133">Transmembrane helix</keyword>
<evidence type="ECO:0000256" key="6">
    <source>
        <dbReference type="ARBA" id="ARBA00023136"/>
    </source>
</evidence>
<evidence type="ECO:0000256" key="4">
    <source>
        <dbReference type="ARBA" id="ARBA00022989"/>
    </source>
</evidence>
<proteinExistence type="predicted"/>
<feature type="chain" id="PRO_5036942671" description="Potassium channel domain-containing protein" evidence="9">
    <location>
        <begin position="22"/>
        <end position="478"/>
    </location>
</feature>
<keyword evidence="12" id="KW-1185">Reference proteome</keyword>
<keyword evidence="3 8" id="KW-0812">Transmembrane</keyword>
<dbReference type="SUPFAM" id="SSF81324">
    <property type="entry name" value="Voltage-gated potassium channels"/>
    <property type="match status" value="1"/>
</dbReference>
<keyword evidence="2" id="KW-0813">Transport</keyword>
<evidence type="ECO:0000256" key="8">
    <source>
        <dbReference type="SAM" id="Phobius"/>
    </source>
</evidence>
<evidence type="ECO:0000256" key="3">
    <source>
        <dbReference type="ARBA" id="ARBA00022692"/>
    </source>
</evidence>
<dbReference type="InterPro" id="IPR028325">
    <property type="entry name" value="VG_K_chnl"/>
</dbReference>
<dbReference type="PANTHER" id="PTHR11537">
    <property type="entry name" value="VOLTAGE-GATED POTASSIUM CHANNEL"/>
    <property type="match status" value="1"/>
</dbReference>
<dbReference type="GO" id="GO:0005251">
    <property type="term" value="F:delayed rectifier potassium channel activity"/>
    <property type="evidence" value="ECO:0007669"/>
    <property type="project" value="TreeGrafter"/>
</dbReference>
<evidence type="ECO:0000313" key="11">
    <source>
        <dbReference type="EnsemblMetazoa" id="XP_020911084.2"/>
    </source>
</evidence>
<name>A0A913XWR0_EXADI</name>
<evidence type="ECO:0000259" key="10">
    <source>
        <dbReference type="Pfam" id="PF07885"/>
    </source>
</evidence>
<evidence type="ECO:0000256" key="7">
    <source>
        <dbReference type="ARBA" id="ARBA00023303"/>
    </source>
</evidence>
<evidence type="ECO:0000256" key="5">
    <source>
        <dbReference type="ARBA" id="ARBA00023065"/>
    </source>
</evidence>